<dbReference type="AlphaFoldDB" id="A0AAW2FA62"/>
<dbReference type="Proteomes" id="UP001430953">
    <property type="component" value="Unassembled WGS sequence"/>
</dbReference>
<organism evidence="2 3">
    <name type="scientific">Cardiocondyla obscurior</name>
    <dbReference type="NCBI Taxonomy" id="286306"/>
    <lineage>
        <taxon>Eukaryota</taxon>
        <taxon>Metazoa</taxon>
        <taxon>Ecdysozoa</taxon>
        <taxon>Arthropoda</taxon>
        <taxon>Hexapoda</taxon>
        <taxon>Insecta</taxon>
        <taxon>Pterygota</taxon>
        <taxon>Neoptera</taxon>
        <taxon>Endopterygota</taxon>
        <taxon>Hymenoptera</taxon>
        <taxon>Apocrita</taxon>
        <taxon>Aculeata</taxon>
        <taxon>Formicoidea</taxon>
        <taxon>Formicidae</taxon>
        <taxon>Myrmicinae</taxon>
        <taxon>Cardiocondyla</taxon>
    </lineage>
</organism>
<comment type="caution">
    <text evidence="2">The sequence shown here is derived from an EMBL/GenBank/DDBJ whole genome shotgun (WGS) entry which is preliminary data.</text>
</comment>
<reference evidence="2 3" key="1">
    <citation type="submission" date="2023-03" db="EMBL/GenBank/DDBJ databases">
        <title>High recombination rates correlate with genetic variation in Cardiocondyla obscurior ants.</title>
        <authorList>
            <person name="Errbii M."/>
        </authorList>
    </citation>
    <scope>NUCLEOTIDE SEQUENCE [LARGE SCALE GENOMIC DNA]</scope>
    <source>
        <strain evidence="2">Alpha-2009</strain>
        <tissue evidence="2">Whole body</tissue>
    </source>
</reference>
<dbReference type="EMBL" id="JADYXP020000012">
    <property type="protein sequence ID" value="KAL0112382.1"/>
    <property type="molecule type" value="Genomic_DNA"/>
</dbReference>
<feature type="compositionally biased region" description="Polar residues" evidence="1">
    <location>
        <begin position="59"/>
        <end position="69"/>
    </location>
</feature>
<proteinExistence type="predicted"/>
<sequence>MGYTTLPSRSPAAPGTTRAGQAPIKRAASRRAFCAGLSRRPQPPIVRPSCRPGRDEAATDNNYSSNTRHTWGRRKNSQRVKAACKTEARSILKPRIRRPLT</sequence>
<name>A0AAW2FA62_9HYME</name>
<feature type="region of interest" description="Disordered" evidence="1">
    <location>
        <begin position="1"/>
        <end position="85"/>
    </location>
</feature>
<keyword evidence="3" id="KW-1185">Reference proteome</keyword>
<evidence type="ECO:0000313" key="3">
    <source>
        <dbReference type="Proteomes" id="UP001430953"/>
    </source>
</evidence>
<protein>
    <submittedName>
        <fullName evidence="2">Uncharacterized protein</fullName>
    </submittedName>
</protein>
<gene>
    <name evidence="2" type="ORF">PUN28_012016</name>
</gene>
<accession>A0AAW2FA62</accession>
<evidence type="ECO:0000313" key="2">
    <source>
        <dbReference type="EMBL" id="KAL0112382.1"/>
    </source>
</evidence>
<evidence type="ECO:0000256" key="1">
    <source>
        <dbReference type="SAM" id="MobiDB-lite"/>
    </source>
</evidence>